<proteinExistence type="predicted"/>
<dbReference type="Proteomes" id="UP000680750">
    <property type="component" value="Chromosome"/>
</dbReference>
<accession>A0A810L4J0</accession>
<dbReference type="PANTHER" id="PTHR39335">
    <property type="entry name" value="BLL4220 PROTEIN"/>
    <property type="match status" value="1"/>
</dbReference>
<reference evidence="3" key="1">
    <citation type="submission" date="2020-08" db="EMBL/GenBank/DDBJ databases">
        <title>Whole genome shotgun sequence of Actinocatenispora sera NBRC 101916.</title>
        <authorList>
            <person name="Komaki H."/>
            <person name="Tamura T."/>
        </authorList>
    </citation>
    <scope>NUCLEOTIDE SEQUENCE</scope>
    <source>
        <strain evidence="3">NBRC 101916</strain>
    </source>
</reference>
<dbReference type="GO" id="GO:0043448">
    <property type="term" value="P:alkane catabolic process"/>
    <property type="evidence" value="ECO:0007669"/>
    <property type="project" value="TreeGrafter"/>
</dbReference>
<keyword evidence="2" id="KW-0732">Signal</keyword>
<evidence type="ECO:0000313" key="3">
    <source>
        <dbReference type="EMBL" id="BCJ30394.1"/>
    </source>
</evidence>
<keyword evidence="4" id="KW-1185">Reference proteome</keyword>
<dbReference type="PANTHER" id="PTHR39335:SF1">
    <property type="entry name" value="BLL4220 PROTEIN"/>
    <property type="match status" value="1"/>
</dbReference>
<dbReference type="KEGG" id="aser:Asera_45020"/>
<feature type="chain" id="PRO_5038417089" description="Lipoprotein with Yx(FWY)xxD motif" evidence="2">
    <location>
        <begin position="33"/>
        <end position="186"/>
    </location>
</feature>
<evidence type="ECO:0008006" key="5">
    <source>
        <dbReference type="Google" id="ProtNLM"/>
    </source>
</evidence>
<dbReference type="Pfam" id="PF03640">
    <property type="entry name" value="Lipoprotein_15"/>
    <property type="match status" value="1"/>
</dbReference>
<dbReference type="AlphaFoldDB" id="A0A810L4J0"/>
<feature type="region of interest" description="Disordered" evidence="1">
    <location>
        <begin position="36"/>
        <end position="62"/>
    </location>
</feature>
<sequence>MSRLSLSQRRSRRLWWLAPAAAAPLIAAGCSAGSSSSTGSSGGSTNHSAGSSAPVSARSTGQGKVLVDSAGHALYSPAGETTTHLMCDSAACTAIWPVATASGTVPSTVPGASGTLGTLHRSDGKTQLTYNGHPLYRFSADQGAGSVTGDGTKDSFGGTKLTWHVIRLSGKPASSPSSQNGGGYNY</sequence>
<evidence type="ECO:0000256" key="2">
    <source>
        <dbReference type="SAM" id="SignalP"/>
    </source>
</evidence>
<dbReference type="EMBL" id="AP023354">
    <property type="protein sequence ID" value="BCJ30394.1"/>
    <property type="molecule type" value="Genomic_DNA"/>
</dbReference>
<dbReference type="PROSITE" id="PS51257">
    <property type="entry name" value="PROKAR_LIPOPROTEIN"/>
    <property type="match status" value="1"/>
</dbReference>
<name>A0A810L4J0_9ACTN</name>
<organism evidence="3 4">
    <name type="scientific">Actinocatenispora sera</name>
    <dbReference type="NCBI Taxonomy" id="390989"/>
    <lineage>
        <taxon>Bacteria</taxon>
        <taxon>Bacillati</taxon>
        <taxon>Actinomycetota</taxon>
        <taxon>Actinomycetes</taxon>
        <taxon>Micromonosporales</taxon>
        <taxon>Micromonosporaceae</taxon>
        <taxon>Actinocatenispora</taxon>
    </lineage>
</organism>
<feature type="compositionally biased region" description="Low complexity" evidence="1">
    <location>
        <begin position="36"/>
        <end position="53"/>
    </location>
</feature>
<evidence type="ECO:0000256" key="1">
    <source>
        <dbReference type="SAM" id="MobiDB-lite"/>
    </source>
</evidence>
<gene>
    <name evidence="3" type="ORF">Asera_45020</name>
</gene>
<protein>
    <recommendedName>
        <fullName evidence="5">Lipoprotein with Yx(FWY)xxD motif</fullName>
    </recommendedName>
</protein>
<evidence type="ECO:0000313" key="4">
    <source>
        <dbReference type="Proteomes" id="UP000680750"/>
    </source>
</evidence>
<dbReference type="OrthoDB" id="597632at2"/>
<dbReference type="InterPro" id="IPR005297">
    <property type="entry name" value="Lipoprotein_repeat"/>
</dbReference>
<feature type="signal peptide" evidence="2">
    <location>
        <begin position="1"/>
        <end position="32"/>
    </location>
</feature>